<comment type="catalytic activity">
    <reaction evidence="2">
        <text>adenosylcob(III)inamide phosphate + GTP + H(+) = adenosylcob(III)inamide-GDP + diphosphate</text>
        <dbReference type="Rhea" id="RHEA:22712"/>
        <dbReference type="ChEBI" id="CHEBI:15378"/>
        <dbReference type="ChEBI" id="CHEBI:33019"/>
        <dbReference type="ChEBI" id="CHEBI:37565"/>
        <dbReference type="ChEBI" id="CHEBI:58502"/>
        <dbReference type="ChEBI" id="CHEBI:60487"/>
        <dbReference type="EC" id="2.7.7.62"/>
    </reaction>
</comment>
<dbReference type="PANTHER" id="PTHR34848">
    <property type="match status" value="1"/>
</dbReference>
<keyword evidence="10" id="KW-0169">Cobalamin biosynthesis</keyword>
<gene>
    <name evidence="18" type="ORF">FZC74_13400</name>
</gene>
<evidence type="ECO:0000256" key="8">
    <source>
        <dbReference type="ARBA" id="ARBA00012016"/>
    </source>
</evidence>
<dbReference type="Proteomes" id="UP000323393">
    <property type="component" value="Unassembled WGS sequence"/>
</dbReference>
<dbReference type="InterPro" id="IPR027417">
    <property type="entry name" value="P-loop_NTPase"/>
</dbReference>
<evidence type="ECO:0000256" key="11">
    <source>
        <dbReference type="ARBA" id="ARBA00022679"/>
    </source>
</evidence>
<comment type="caution">
    <text evidence="18">The sequence shown here is derived from an EMBL/GenBank/DDBJ whole genome shotgun (WGS) entry which is preliminary data.</text>
</comment>
<dbReference type="SUPFAM" id="SSF52540">
    <property type="entry name" value="P-loop containing nucleoside triphosphate hydrolases"/>
    <property type="match status" value="1"/>
</dbReference>
<comment type="function">
    <text evidence="4">Catalyzes ATP-dependent phosphorylation of adenosylcobinamide and addition of GMP to adenosylcobinamide phosphate.</text>
</comment>
<evidence type="ECO:0000313" key="18">
    <source>
        <dbReference type="EMBL" id="TYS57989.1"/>
    </source>
</evidence>
<dbReference type="AlphaFoldDB" id="A0AA94WM47"/>
<keyword evidence="11" id="KW-0808">Transferase</keyword>
<organism evidence="18 19">
    <name type="scientific">Sutcliffiella horikoshii</name>
    <dbReference type="NCBI Taxonomy" id="79883"/>
    <lineage>
        <taxon>Bacteria</taxon>
        <taxon>Bacillati</taxon>
        <taxon>Bacillota</taxon>
        <taxon>Bacilli</taxon>
        <taxon>Bacillales</taxon>
        <taxon>Bacillaceae</taxon>
        <taxon>Sutcliffiella</taxon>
    </lineage>
</organism>
<name>A0AA94WM47_9BACI</name>
<accession>A0AA94WM47</accession>
<dbReference type="GO" id="GO:0043752">
    <property type="term" value="F:adenosylcobinamide kinase activity"/>
    <property type="evidence" value="ECO:0007669"/>
    <property type="project" value="UniProtKB-EC"/>
</dbReference>
<dbReference type="GO" id="GO:0005525">
    <property type="term" value="F:GTP binding"/>
    <property type="evidence" value="ECO:0007669"/>
    <property type="project" value="UniProtKB-KW"/>
</dbReference>
<dbReference type="EMBL" id="VTEU01000005">
    <property type="protein sequence ID" value="TYS57989.1"/>
    <property type="molecule type" value="Genomic_DNA"/>
</dbReference>
<dbReference type="Pfam" id="PF02283">
    <property type="entry name" value="CobU"/>
    <property type="match status" value="1"/>
</dbReference>
<evidence type="ECO:0000313" key="19">
    <source>
        <dbReference type="Proteomes" id="UP000323393"/>
    </source>
</evidence>
<dbReference type="EC" id="2.7.7.62" evidence="9"/>
<evidence type="ECO:0000256" key="7">
    <source>
        <dbReference type="ARBA" id="ARBA00007490"/>
    </source>
</evidence>
<dbReference type="GO" id="GO:0009236">
    <property type="term" value="P:cobalamin biosynthetic process"/>
    <property type="evidence" value="ECO:0007669"/>
    <property type="project" value="UniProtKB-KW"/>
</dbReference>
<evidence type="ECO:0000256" key="5">
    <source>
        <dbReference type="ARBA" id="ARBA00004692"/>
    </source>
</evidence>
<dbReference type="Gene3D" id="3.40.50.300">
    <property type="entry name" value="P-loop containing nucleotide triphosphate hydrolases"/>
    <property type="match status" value="1"/>
</dbReference>
<keyword evidence="13" id="KW-0418">Kinase</keyword>
<dbReference type="EC" id="2.7.1.156" evidence="8"/>
<dbReference type="RefSeq" id="WP_148966230.1">
    <property type="nucleotide sequence ID" value="NZ_JBNIKZ010000019.1"/>
</dbReference>
<reference evidence="18 19" key="1">
    <citation type="submission" date="2019-08" db="EMBL/GenBank/DDBJ databases">
        <title>Bacillus genomes from the desert of Cuatro Cienegas, Coahuila.</title>
        <authorList>
            <person name="Olmedo-Alvarez G."/>
        </authorList>
    </citation>
    <scope>NUCLEOTIDE SEQUENCE [LARGE SCALE GENOMIC DNA]</scope>
    <source>
        <strain evidence="18 19">CH88_3T</strain>
    </source>
</reference>
<comment type="catalytic activity">
    <reaction evidence="1">
        <text>adenosylcob(III)inamide + ATP = adenosylcob(III)inamide phosphate + ADP + H(+)</text>
        <dbReference type="Rhea" id="RHEA:15769"/>
        <dbReference type="ChEBI" id="CHEBI:2480"/>
        <dbReference type="ChEBI" id="CHEBI:15378"/>
        <dbReference type="ChEBI" id="CHEBI:30616"/>
        <dbReference type="ChEBI" id="CHEBI:58502"/>
        <dbReference type="ChEBI" id="CHEBI:456216"/>
        <dbReference type="EC" id="2.7.1.156"/>
    </reaction>
</comment>
<evidence type="ECO:0000256" key="14">
    <source>
        <dbReference type="ARBA" id="ARBA00022840"/>
    </source>
</evidence>
<dbReference type="GO" id="GO:0005524">
    <property type="term" value="F:ATP binding"/>
    <property type="evidence" value="ECO:0007669"/>
    <property type="project" value="UniProtKB-KW"/>
</dbReference>
<keyword evidence="15" id="KW-0342">GTP-binding</keyword>
<evidence type="ECO:0000256" key="17">
    <source>
        <dbReference type="ARBA" id="ARBA00030571"/>
    </source>
</evidence>
<evidence type="ECO:0000256" key="15">
    <source>
        <dbReference type="ARBA" id="ARBA00023134"/>
    </source>
</evidence>
<comment type="catalytic activity">
    <reaction evidence="3">
        <text>adenosylcob(III)inamide + GTP = adenosylcob(III)inamide phosphate + GDP + H(+)</text>
        <dbReference type="Rhea" id="RHEA:15765"/>
        <dbReference type="ChEBI" id="CHEBI:2480"/>
        <dbReference type="ChEBI" id="CHEBI:15378"/>
        <dbReference type="ChEBI" id="CHEBI:37565"/>
        <dbReference type="ChEBI" id="CHEBI:58189"/>
        <dbReference type="ChEBI" id="CHEBI:58502"/>
        <dbReference type="EC" id="2.7.1.156"/>
    </reaction>
</comment>
<evidence type="ECO:0000256" key="13">
    <source>
        <dbReference type="ARBA" id="ARBA00022777"/>
    </source>
</evidence>
<evidence type="ECO:0000256" key="3">
    <source>
        <dbReference type="ARBA" id="ARBA00001522"/>
    </source>
</evidence>
<dbReference type="PANTHER" id="PTHR34848:SF1">
    <property type="entry name" value="BIFUNCTIONAL ADENOSYLCOBALAMIN BIOSYNTHESIS PROTEIN COBU"/>
    <property type="match status" value="1"/>
</dbReference>
<evidence type="ECO:0000256" key="12">
    <source>
        <dbReference type="ARBA" id="ARBA00022741"/>
    </source>
</evidence>
<sequence length="146" mass="17362">MQLFIGGAYSGKRKIVRALHSGELNWVSSYYGHNFTDWKSYWERDTPIVLEGWEKWITKALLFDQKDDSIRQFFYSFLLELKEEERKTGNQVVIIMLEMGRGIVPVNKQERRLRDIAGWILQDAAKLADEVYYVWHGMNEKLKERV</sequence>
<keyword evidence="14" id="KW-0067">ATP-binding</keyword>
<evidence type="ECO:0000256" key="4">
    <source>
        <dbReference type="ARBA" id="ARBA00003889"/>
    </source>
</evidence>
<comment type="similarity">
    <text evidence="7">Belongs to the CobU/CobP family.</text>
</comment>
<evidence type="ECO:0000256" key="1">
    <source>
        <dbReference type="ARBA" id="ARBA00000312"/>
    </source>
</evidence>
<evidence type="ECO:0000256" key="9">
    <source>
        <dbReference type="ARBA" id="ARBA00012523"/>
    </source>
</evidence>
<proteinExistence type="inferred from homology"/>
<comment type="pathway">
    <text evidence="6">Cofactor biosynthesis; adenosylcobalamin biosynthesis; adenosylcobalamin from cob(II)yrinate a,c-diamide: step 5/7.</text>
</comment>
<keyword evidence="12" id="KW-0547">Nucleotide-binding</keyword>
<evidence type="ECO:0000256" key="2">
    <source>
        <dbReference type="ARBA" id="ARBA00000711"/>
    </source>
</evidence>
<dbReference type="InterPro" id="IPR003203">
    <property type="entry name" value="CobU/CobP"/>
</dbReference>
<protein>
    <recommendedName>
        <fullName evidence="16">Adenosylcobinamide kinase</fullName>
        <ecNumber evidence="8">2.7.1.156</ecNumber>
        <ecNumber evidence="9">2.7.7.62</ecNumber>
    </recommendedName>
    <alternativeName>
        <fullName evidence="17">Adenosylcobinamide-phosphate guanylyltransferase</fullName>
    </alternativeName>
</protein>
<evidence type="ECO:0000256" key="6">
    <source>
        <dbReference type="ARBA" id="ARBA00005159"/>
    </source>
</evidence>
<evidence type="ECO:0000256" key="16">
    <source>
        <dbReference type="ARBA" id="ARBA00029570"/>
    </source>
</evidence>
<comment type="pathway">
    <text evidence="5">Cofactor biosynthesis; adenosylcobalamin biosynthesis; adenosylcobalamin from cob(II)yrinate a,c-diamide: step 6/7.</text>
</comment>
<evidence type="ECO:0000256" key="10">
    <source>
        <dbReference type="ARBA" id="ARBA00022573"/>
    </source>
</evidence>
<dbReference type="GO" id="GO:0008820">
    <property type="term" value="F:cobinamide phosphate guanylyltransferase activity"/>
    <property type="evidence" value="ECO:0007669"/>
    <property type="project" value="UniProtKB-EC"/>
</dbReference>